<name>A0A3Q2NTY4_FUNHE</name>
<feature type="region of interest" description="Disordered" evidence="3">
    <location>
        <begin position="1"/>
        <end position="30"/>
    </location>
</feature>
<evidence type="ECO:0000313" key="5">
    <source>
        <dbReference type="Proteomes" id="UP000265000"/>
    </source>
</evidence>
<evidence type="ECO:0000256" key="2">
    <source>
        <dbReference type="SAM" id="Coils"/>
    </source>
</evidence>
<comment type="similarity">
    <text evidence="1">Belongs to the apolipoprotein L family.</text>
</comment>
<dbReference type="GeneTree" id="ENSGT01030000234599"/>
<dbReference type="PANTHER" id="PTHR14096">
    <property type="entry name" value="APOLIPOPROTEIN L"/>
    <property type="match status" value="1"/>
</dbReference>
<dbReference type="STRING" id="8078.ENSFHEP00000002736"/>
<dbReference type="GO" id="GO:0008289">
    <property type="term" value="F:lipid binding"/>
    <property type="evidence" value="ECO:0007669"/>
    <property type="project" value="InterPro"/>
</dbReference>
<dbReference type="GO" id="GO:0042157">
    <property type="term" value="P:lipoprotein metabolic process"/>
    <property type="evidence" value="ECO:0007669"/>
    <property type="project" value="InterPro"/>
</dbReference>
<proteinExistence type="inferred from homology"/>
<dbReference type="Pfam" id="PF05461">
    <property type="entry name" value="ApoL"/>
    <property type="match status" value="1"/>
</dbReference>
<dbReference type="GO" id="GO:0016020">
    <property type="term" value="C:membrane"/>
    <property type="evidence" value="ECO:0007669"/>
    <property type="project" value="TreeGrafter"/>
</dbReference>
<dbReference type="AlphaFoldDB" id="A0A3Q2NTY4"/>
<dbReference type="GO" id="GO:0006869">
    <property type="term" value="P:lipid transport"/>
    <property type="evidence" value="ECO:0007669"/>
    <property type="project" value="InterPro"/>
</dbReference>
<keyword evidence="2" id="KW-0175">Coiled coil</keyword>
<dbReference type="InterPro" id="IPR008405">
    <property type="entry name" value="ApoL"/>
</dbReference>
<keyword evidence="5" id="KW-1185">Reference proteome</keyword>
<accession>A0A3Q2NTY4</accession>
<dbReference type="GO" id="GO:0005576">
    <property type="term" value="C:extracellular region"/>
    <property type="evidence" value="ECO:0007669"/>
    <property type="project" value="InterPro"/>
</dbReference>
<protein>
    <submittedName>
        <fullName evidence="4">Si:cabz01007807.1</fullName>
    </submittedName>
</protein>
<dbReference type="Ensembl" id="ENSFHET00000011736.1">
    <property type="protein sequence ID" value="ENSFHEP00000002736.1"/>
    <property type="gene ID" value="ENSFHEG00000003543.1"/>
</dbReference>
<evidence type="ECO:0000256" key="3">
    <source>
        <dbReference type="SAM" id="MobiDB-lite"/>
    </source>
</evidence>
<evidence type="ECO:0000313" key="4">
    <source>
        <dbReference type="Ensembl" id="ENSFHEP00000002736.1"/>
    </source>
</evidence>
<organism evidence="4 5">
    <name type="scientific">Fundulus heteroclitus</name>
    <name type="common">Killifish</name>
    <name type="synonym">Mummichog</name>
    <dbReference type="NCBI Taxonomy" id="8078"/>
    <lineage>
        <taxon>Eukaryota</taxon>
        <taxon>Metazoa</taxon>
        <taxon>Chordata</taxon>
        <taxon>Craniata</taxon>
        <taxon>Vertebrata</taxon>
        <taxon>Euteleostomi</taxon>
        <taxon>Actinopterygii</taxon>
        <taxon>Neopterygii</taxon>
        <taxon>Teleostei</taxon>
        <taxon>Neoteleostei</taxon>
        <taxon>Acanthomorphata</taxon>
        <taxon>Ovalentaria</taxon>
        <taxon>Atherinomorphae</taxon>
        <taxon>Cyprinodontiformes</taxon>
        <taxon>Fundulidae</taxon>
        <taxon>Fundulus</taxon>
    </lineage>
</organism>
<feature type="coiled-coil region" evidence="2">
    <location>
        <begin position="167"/>
        <end position="194"/>
    </location>
</feature>
<dbReference type="PANTHER" id="PTHR14096:SF64">
    <property type="match status" value="1"/>
</dbReference>
<evidence type="ECO:0000256" key="1">
    <source>
        <dbReference type="ARBA" id="ARBA00010090"/>
    </source>
</evidence>
<reference evidence="4" key="1">
    <citation type="submission" date="2025-08" db="UniProtKB">
        <authorList>
            <consortium name="Ensembl"/>
        </authorList>
    </citation>
    <scope>IDENTIFICATION</scope>
</reference>
<feature type="compositionally biased region" description="Acidic residues" evidence="3">
    <location>
        <begin position="1"/>
        <end position="29"/>
    </location>
</feature>
<sequence>MDEQAMAGMEDEEEEEEEEEEKEEDEFGDTDSLMEWWYTVEKWDELPSDEEDAALKEDESKSFTVLADKVEHGLRLFNKVFTEQAESLWEHVILLHALADDISEFHHKARIAGISGGTTTAVGTVTAITGLALAPFTFGASLVVAAVGVGVATAGGITSASAAISDNVHDKNERKKIEALLQEYEERLLELSKILHFVNQGLYRLRGHPFLRSGTQHYSQDWEVRKAVQMISMVDSPVMRATEIADNAVGSLQGLFKGMDKYFVKETRELKKSCRKEIVGEIRQVASVLNDAIVELNTIREELQDATGHV</sequence>
<dbReference type="Proteomes" id="UP000265000">
    <property type="component" value="Unplaced"/>
</dbReference>
<reference evidence="4" key="2">
    <citation type="submission" date="2025-09" db="UniProtKB">
        <authorList>
            <consortium name="Ensembl"/>
        </authorList>
    </citation>
    <scope>IDENTIFICATION</scope>
</reference>